<keyword evidence="1" id="KW-1133">Transmembrane helix</keyword>
<accession>A0ABU7VXM7</accession>
<keyword evidence="1" id="KW-0812">Transmembrane</keyword>
<organism evidence="2 3">
    <name type="scientific">Paenibacillus haidiansis</name>
    <dbReference type="NCBI Taxonomy" id="1574488"/>
    <lineage>
        <taxon>Bacteria</taxon>
        <taxon>Bacillati</taxon>
        <taxon>Bacillota</taxon>
        <taxon>Bacilli</taxon>
        <taxon>Bacillales</taxon>
        <taxon>Paenibacillaceae</taxon>
        <taxon>Paenibacillus</taxon>
    </lineage>
</organism>
<evidence type="ECO:0000313" key="2">
    <source>
        <dbReference type="EMBL" id="MEF2968442.1"/>
    </source>
</evidence>
<evidence type="ECO:0000256" key="1">
    <source>
        <dbReference type="SAM" id="Phobius"/>
    </source>
</evidence>
<reference evidence="2 3" key="1">
    <citation type="submission" date="2024-02" db="EMBL/GenBank/DDBJ databases">
        <title>A nitrogen-fixing paenibacillus bacterium.</title>
        <authorList>
            <person name="Zhang W.L."/>
            <person name="Chen S.F."/>
        </authorList>
    </citation>
    <scope>NUCLEOTIDE SEQUENCE [LARGE SCALE GENOMIC DNA]</scope>
    <source>
        <strain evidence="2 3">M1</strain>
    </source>
</reference>
<sequence>MNRSAKNTAFVLAIFFAFFMLSSLPVFSLPGGVPYGMERDVYEPEDTGRPQKVTLRLNSSQQGKLFLDRSQSIVSVFPVYALILLAVPRLSFYPLFYLMKKRILLRPIKFTSMYVDLFQALFFRQYHGLVIMNWRLKANES</sequence>
<keyword evidence="3" id="KW-1185">Reference proteome</keyword>
<dbReference type="EMBL" id="JAZHPZ010000015">
    <property type="protein sequence ID" value="MEF2968442.1"/>
    <property type="molecule type" value="Genomic_DNA"/>
</dbReference>
<protein>
    <submittedName>
        <fullName evidence="2">Uncharacterized protein</fullName>
    </submittedName>
</protein>
<gene>
    <name evidence="2" type="ORF">V3851_21725</name>
</gene>
<name>A0ABU7VXM7_9BACL</name>
<evidence type="ECO:0000313" key="3">
    <source>
        <dbReference type="Proteomes" id="UP001306950"/>
    </source>
</evidence>
<feature type="transmembrane region" description="Helical" evidence="1">
    <location>
        <begin position="77"/>
        <end position="99"/>
    </location>
</feature>
<keyword evidence="1" id="KW-0472">Membrane</keyword>
<dbReference type="Proteomes" id="UP001306950">
    <property type="component" value="Unassembled WGS sequence"/>
</dbReference>
<dbReference type="RefSeq" id="WP_331848624.1">
    <property type="nucleotide sequence ID" value="NZ_JAZHPZ010000015.1"/>
</dbReference>
<comment type="caution">
    <text evidence="2">The sequence shown here is derived from an EMBL/GenBank/DDBJ whole genome shotgun (WGS) entry which is preliminary data.</text>
</comment>
<proteinExistence type="predicted"/>